<keyword evidence="3" id="KW-0813">Transport</keyword>
<comment type="caution">
    <text evidence="10">The sequence shown here is derived from an EMBL/GenBank/DDBJ whole genome shotgun (WGS) entry which is preliminary data.</text>
</comment>
<accession>A0A4Q9H0R8</accession>
<dbReference type="InterPro" id="IPR010130">
    <property type="entry name" value="T1SS_OMP_TolC"/>
</dbReference>
<evidence type="ECO:0000256" key="8">
    <source>
        <dbReference type="SAM" id="Coils"/>
    </source>
</evidence>
<dbReference type="OrthoDB" id="9813458at2"/>
<feature type="coiled-coil region" evidence="8">
    <location>
        <begin position="126"/>
        <end position="185"/>
    </location>
</feature>
<dbReference type="EMBL" id="SIXI01000002">
    <property type="protein sequence ID" value="TBO32762.1"/>
    <property type="molecule type" value="Genomic_DNA"/>
</dbReference>
<dbReference type="InterPro" id="IPR003423">
    <property type="entry name" value="OMP_efflux"/>
</dbReference>
<evidence type="ECO:0000256" key="3">
    <source>
        <dbReference type="ARBA" id="ARBA00022448"/>
    </source>
</evidence>
<dbReference type="AlphaFoldDB" id="A0A4Q9H0R8"/>
<dbReference type="GO" id="GO:1990281">
    <property type="term" value="C:efflux pump complex"/>
    <property type="evidence" value="ECO:0007669"/>
    <property type="project" value="TreeGrafter"/>
</dbReference>
<dbReference type="PANTHER" id="PTHR30026:SF20">
    <property type="entry name" value="OUTER MEMBRANE PROTEIN TOLC"/>
    <property type="match status" value="1"/>
</dbReference>
<evidence type="ECO:0000256" key="5">
    <source>
        <dbReference type="ARBA" id="ARBA00022692"/>
    </source>
</evidence>
<evidence type="ECO:0000256" key="4">
    <source>
        <dbReference type="ARBA" id="ARBA00022452"/>
    </source>
</evidence>
<dbReference type="GO" id="GO:0009279">
    <property type="term" value="C:cell outer membrane"/>
    <property type="evidence" value="ECO:0007669"/>
    <property type="project" value="UniProtKB-SubCell"/>
</dbReference>
<feature type="chain" id="PRO_5020530801" evidence="9">
    <location>
        <begin position="35"/>
        <end position="456"/>
    </location>
</feature>
<dbReference type="Proteomes" id="UP000292120">
    <property type="component" value="Unassembled WGS sequence"/>
</dbReference>
<comment type="subcellular location">
    <subcellularLocation>
        <location evidence="1">Cell outer membrane</location>
    </subcellularLocation>
</comment>
<comment type="similarity">
    <text evidence="2">Belongs to the outer membrane factor (OMF) (TC 1.B.17) family.</text>
</comment>
<evidence type="ECO:0000313" key="10">
    <source>
        <dbReference type="EMBL" id="TBO32762.1"/>
    </source>
</evidence>
<organism evidence="10 11">
    <name type="scientific">Aquabacterium lacunae</name>
    <dbReference type="NCBI Taxonomy" id="2528630"/>
    <lineage>
        <taxon>Bacteria</taxon>
        <taxon>Pseudomonadati</taxon>
        <taxon>Pseudomonadota</taxon>
        <taxon>Betaproteobacteria</taxon>
        <taxon>Burkholderiales</taxon>
        <taxon>Aquabacterium</taxon>
    </lineage>
</organism>
<dbReference type="NCBIfam" id="TIGR01844">
    <property type="entry name" value="type_I_sec_TolC"/>
    <property type="match status" value="1"/>
</dbReference>
<dbReference type="InterPro" id="IPR051906">
    <property type="entry name" value="TolC-like"/>
</dbReference>
<keyword evidence="7" id="KW-0998">Cell outer membrane</keyword>
<evidence type="ECO:0000256" key="2">
    <source>
        <dbReference type="ARBA" id="ARBA00007613"/>
    </source>
</evidence>
<evidence type="ECO:0000256" key="9">
    <source>
        <dbReference type="SAM" id="SignalP"/>
    </source>
</evidence>
<evidence type="ECO:0000256" key="7">
    <source>
        <dbReference type="ARBA" id="ARBA00023237"/>
    </source>
</evidence>
<keyword evidence="4" id="KW-1134">Transmembrane beta strand</keyword>
<dbReference type="PANTHER" id="PTHR30026">
    <property type="entry name" value="OUTER MEMBRANE PROTEIN TOLC"/>
    <property type="match status" value="1"/>
</dbReference>
<dbReference type="Gene3D" id="1.20.1600.10">
    <property type="entry name" value="Outer membrane efflux proteins (OEP)"/>
    <property type="match status" value="1"/>
</dbReference>
<keyword evidence="8" id="KW-0175">Coiled coil</keyword>
<keyword evidence="5" id="KW-0812">Transmembrane</keyword>
<feature type="signal peptide" evidence="9">
    <location>
        <begin position="1"/>
        <end position="34"/>
    </location>
</feature>
<sequence>MLHHGPCQRPASSLRRTAAAVALLASCWAAGASAQSLSELYQTARGYDAAFLAAQAQAEATGYKVEQAKAANLPNVGLKGSISRNQFEPANKNFQLGNVDKFHFTNKSLALQARQSLYNKGVTTSIQQSEESLKVAQAELRVAESDLIVRLSQAYFDVLGARDALTTAQTNKKALAEQLASAKRNFEVGNATITDTREAQARFDLATAQEIAAENDLKVKSIALDQLVGLSNVQPLPLAAPAQSPVLSPATADEWVALTADSPNVVKAQVALDIARIESGKAQGEHLPTADLVGTISRTEVDGSASAALASSTGTNASIGVEVNVPVFAGFATTNRIKESASLLTKSERDLDNARRSMALATRQAFFGVQSGQAQVKALEAAEASAKLALEATQLGYRVGVRVNKDVLDAQTALATTQRDLSKARYDVIVGTMKLRQLSGSLKAEDLDNLNKLLTR</sequence>
<gene>
    <name evidence="10" type="ORF">EYS42_06190</name>
</gene>
<proteinExistence type="inferred from homology"/>
<evidence type="ECO:0000256" key="1">
    <source>
        <dbReference type="ARBA" id="ARBA00004442"/>
    </source>
</evidence>
<keyword evidence="11" id="KW-1185">Reference proteome</keyword>
<keyword evidence="9" id="KW-0732">Signal</keyword>
<dbReference type="SUPFAM" id="SSF56954">
    <property type="entry name" value="Outer membrane efflux proteins (OEP)"/>
    <property type="match status" value="1"/>
</dbReference>
<evidence type="ECO:0000313" key="11">
    <source>
        <dbReference type="Proteomes" id="UP000292120"/>
    </source>
</evidence>
<evidence type="ECO:0000256" key="6">
    <source>
        <dbReference type="ARBA" id="ARBA00023136"/>
    </source>
</evidence>
<dbReference type="GO" id="GO:0015562">
    <property type="term" value="F:efflux transmembrane transporter activity"/>
    <property type="evidence" value="ECO:0007669"/>
    <property type="project" value="InterPro"/>
</dbReference>
<dbReference type="Pfam" id="PF02321">
    <property type="entry name" value="OEP"/>
    <property type="match status" value="2"/>
</dbReference>
<keyword evidence="6" id="KW-0472">Membrane</keyword>
<name>A0A4Q9H0R8_9BURK</name>
<reference evidence="10 11" key="1">
    <citation type="submission" date="2019-02" db="EMBL/GenBank/DDBJ databases">
        <title>Aquabacterium sp. strain KMB7.</title>
        <authorList>
            <person name="Chen W.-M."/>
        </authorList>
    </citation>
    <scope>NUCLEOTIDE SEQUENCE [LARGE SCALE GENOMIC DNA]</scope>
    <source>
        <strain evidence="10 11">KMB7</strain>
    </source>
</reference>
<protein>
    <submittedName>
        <fullName evidence="10">Channel protein TolC</fullName>
    </submittedName>
</protein>
<dbReference type="GO" id="GO:0015288">
    <property type="term" value="F:porin activity"/>
    <property type="evidence" value="ECO:0007669"/>
    <property type="project" value="TreeGrafter"/>
</dbReference>